<accession>A0A0E0E7A7</accession>
<dbReference type="Gene3D" id="3.30.460.10">
    <property type="entry name" value="Beta Polymerase, domain 2"/>
    <property type="match status" value="1"/>
</dbReference>
<dbReference type="STRING" id="40149.A0A0E0E7A7"/>
<keyword evidence="1" id="KW-0812">Transmembrane</keyword>
<feature type="domain" description="Polymerase nucleotidyl transferase" evidence="2">
    <location>
        <begin position="41"/>
        <end position="100"/>
    </location>
</feature>
<feature type="transmembrane region" description="Helical" evidence="1">
    <location>
        <begin position="220"/>
        <end position="238"/>
    </location>
</feature>
<dbReference type="PANTHER" id="PTHR11453">
    <property type="entry name" value="ANION EXCHANGE PROTEIN"/>
    <property type="match status" value="1"/>
</dbReference>
<dbReference type="GO" id="GO:0006820">
    <property type="term" value="P:monoatomic anion transport"/>
    <property type="evidence" value="ECO:0007669"/>
    <property type="project" value="InterPro"/>
</dbReference>
<dbReference type="Proteomes" id="UP000008021">
    <property type="component" value="Chromosome 7"/>
</dbReference>
<feature type="transmembrane region" description="Helical" evidence="1">
    <location>
        <begin position="130"/>
        <end position="149"/>
    </location>
</feature>
<dbReference type="HOGENOM" id="CLU_084044_0_0_1"/>
<dbReference type="InterPro" id="IPR002934">
    <property type="entry name" value="Polymerase_NTP_transf_dom"/>
</dbReference>
<evidence type="ECO:0000313" key="4">
    <source>
        <dbReference type="Proteomes" id="UP000008021"/>
    </source>
</evidence>
<organism evidence="3">
    <name type="scientific">Oryza meridionalis</name>
    <dbReference type="NCBI Taxonomy" id="40149"/>
    <lineage>
        <taxon>Eukaryota</taxon>
        <taxon>Viridiplantae</taxon>
        <taxon>Streptophyta</taxon>
        <taxon>Embryophyta</taxon>
        <taxon>Tracheophyta</taxon>
        <taxon>Spermatophyta</taxon>
        <taxon>Magnoliopsida</taxon>
        <taxon>Liliopsida</taxon>
        <taxon>Poales</taxon>
        <taxon>Poaceae</taxon>
        <taxon>BOP clade</taxon>
        <taxon>Oryzoideae</taxon>
        <taxon>Oryzeae</taxon>
        <taxon>Oryzinae</taxon>
        <taxon>Oryza</taxon>
    </lineage>
</organism>
<dbReference type="GO" id="GO:0016779">
    <property type="term" value="F:nucleotidyltransferase activity"/>
    <property type="evidence" value="ECO:0007669"/>
    <property type="project" value="InterPro"/>
</dbReference>
<feature type="transmembrane region" description="Helical" evidence="1">
    <location>
        <begin position="161"/>
        <end position="182"/>
    </location>
</feature>
<dbReference type="PANTHER" id="PTHR11453:SF40">
    <property type="entry name" value="BORON TRANSPORTER 4-RELATED"/>
    <property type="match status" value="1"/>
</dbReference>
<dbReference type="GO" id="GO:0005452">
    <property type="term" value="F:solute:inorganic anion antiporter activity"/>
    <property type="evidence" value="ECO:0007669"/>
    <property type="project" value="InterPro"/>
</dbReference>
<dbReference type="GO" id="GO:0050801">
    <property type="term" value="P:monoatomic ion homeostasis"/>
    <property type="evidence" value="ECO:0007669"/>
    <property type="project" value="TreeGrafter"/>
</dbReference>
<dbReference type="GO" id="GO:0005886">
    <property type="term" value="C:plasma membrane"/>
    <property type="evidence" value="ECO:0007669"/>
    <property type="project" value="TreeGrafter"/>
</dbReference>
<dbReference type="Pfam" id="PF01909">
    <property type="entry name" value="NTP_transf_2"/>
    <property type="match status" value="1"/>
</dbReference>
<keyword evidence="1" id="KW-1133">Transmembrane helix</keyword>
<dbReference type="Gramene" id="OMERI07G01430.1">
    <property type="protein sequence ID" value="OMERI07G01430.1"/>
    <property type="gene ID" value="OMERI07G01430"/>
</dbReference>
<reference evidence="3" key="2">
    <citation type="submission" date="2018-05" db="EMBL/GenBank/DDBJ databases">
        <title>OmerRS3 (Oryza meridionalis Reference Sequence Version 3).</title>
        <authorList>
            <person name="Zhang J."/>
            <person name="Kudrna D."/>
            <person name="Lee S."/>
            <person name="Talag J."/>
            <person name="Welchert J."/>
            <person name="Wing R.A."/>
        </authorList>
    </citation>
    <scope>NUCLEOTIDE SEQUENCE [LARGE SCALE GENOMIC DNA]</scope>
    <source>
        <strain evidence="3">cv. OR44</strain>
    </source>
</reference>
<evidence type="ECO:0000313" key="3">
    <source>
        <dbReference type="EnsemblPlants" id="OMERI07G01430.1"/>
    </source>
</evidence>
<keyword evidence="1" id="KW-0472">Membrane</keyword>
<reference evidence="3" key="1">
    <citation type="submission" date="2015-04" db="UniProtKB">
        <authorList>
            <consortium name="EnsemblPlants"/>
        </authorList>
    </citation>
    <scope>IDENTIFICATION</scope>
</reference>
<evidence type="ECO:0000256" key="1">
    <source>
        <dbReference type="SAM" id="Phobius"/>
    </source>
</evidence>
<protein>
    <recommendedName>
        <fullName evidence="2">Polymerase nucleotidyl transferase domain-containing protein</fullName>
    </recommendedName>
</protein>
<dbReference type="InterPro" id="IPR003020">
    <property type="entry name" value="HCO3_transpt_euk"/>
</dbReference>
<dbReference type="SUPFAM" id="SSF81301">
    <property type="entry name" value="Nucleotidyltransferase"/>
    <property type="match status" value="1"/>
</dbReference>
<keyword evidence="4" id="KW-1185">Reference proteome</keyword>
<evidence type="ECO:0000259" key="2">
    <source>
        <dbReference type="Pfam" id="PF01909"/>
    </source>
</evidence>
<sequence>MQAAEAAADEVVIRVQATEEAERTQQGIIGYLKLLFGTALGCEVFAFGSVPLKTYLPDGDIDITILGNTALDSTFISEEQEDGADVALTEELFGMLISVLFLQQAIKGIREEFKVPRDADYSSPIYQFKWLYVNGLLGVIFSIGYTALRSRRARSWLYGQGWLRGFIADYGVPLLVNVWTTFSYTLPKDVPSGVPRRLFKSTSLGVKFTATLDRSKVPPAYIFAVILPALMVSLCAEIDRIKKENDNMQIELRMICLETTQKIVDAMRELTSTNTIVTSRHQMPTCNGLQVNRLICSLSEVLSN</sequence>
<name>A0A0E0E7A7_9ORYZ</name>
<dbReference type="InterPro" id="IPR043519">
    <property type="entry name" value="NT_sf"/>
</dbReference>
<proteinExistence type="predicted"/>
<dbReference type="AlphaFoldDB" id="A0A0E0E7A7"/>
<dbReference type="EnsemblPlants" id="OMERI07G01430.1">
    <property type="protein sequence ID" value="OMERI07G01430.1"/>
    <property type="gene ID" value="OMERI07G01430"/>
</dbReference>